<dbReference type="AlphaFoldDB" id="A0AAE3XP71"/>
<dbReference type="InterPro" id="IPR008928">
    <property type="entry name" value="6-hairpin_glycosidase_sf"/>
</dbReference>
<feature type="domain" description="Glycogen debranching enzyme bacterial and archaeal type N-terminal" evidence="2">
    <location>
        <begin position="18"/>
        <end position="236"/>
    </location>
</feature>
<dbReference type="GO" id="GO:0004134">
    <property type="term" value="F:4-alpha-glucanotransferase activity"/>
    <property type="evidence" value="ECO:0007669"/>
    <property type="project" value="InterPro"/>
</dbReference>
<sequence length="652" mass="74393">MIKFGRETTGEFNQVENKEWLITNGIGGYASGTIAGSLSRGYHGLLVSAIKPPIDRRLYLAKLEETVKYMENSYPLSSNHWENNIIEPKGYLNIESFELQDSTPCWRFAFSDALIEKKVWMQQGENTTYVTYTVLRANDPICLSLSAIANNRVFHYTSEVNKPSKIQEIPNGIKCYFDESSSNPLSLVLKEAEINIKNEIFSNFYLNKEAERGLNALDHHVHVANFEITLKEGETACFTASTESSPSEFTNTKKQAIERSNQILSKWPHSNLLTNPDIRQLVLASDQFIVNRSTDGKSIIAGYHWFEDWGRDTMISLPGLALSIDRREDAKLILETFAKYVDQGMLPNRFPDLTETPEYNTIDATLWYFQAIRDYYKLTHDKNFIKELFPKLQEIISTHINGTRYNIHMDKNDGLLYGGEDGVQLTWMDAKVGNNVITPRIGKTVEVNALWYNALTTMSWLSKEINSLDIYSELANLCKSNFNKFWNDDKGYCYDVIEGPNGHEDLLRPNQIFCVSLPDQPFEDRYNIKIVNSCSEHLLTSHGLRSLAPFEIEYKNHYKGNSYQRDSAYHQGTVWSWLLGPFAIAHMKVFKNKSRASELLTPIMTHMTGAGIGTISEIFDASPPFKPKGCIAQAWSVGQILYALDFIESYKQ</sequence>
<evidence type="ECO:0000259" key="2">
    <source>
        <dbReference type="Pfam" id="PF12439"/>
    </source>
</evidence>
<dbReference type="InterPro" id="IPR006451">
    <property type="entry name" value="Glycogen_debranch_arc"/>
</dbReference>
<dbReference type="InterPro" id="IPR032790">
    <property type="entry name" value="GDE_C"/>
</dbReference>
<evidence type="ECO:0000313" key="3">
    <source>
        <dbReference type="EMBL" id="MDR6239386.1"/>
    </source>
</evidence>
<name>A0AAE3XP71_9BACT</name>
<evidence type="ECO:0000259" key="1">
    <source>
        <dbReference type="Pfam" id="PF06202"/>
    </source>
</evidence>
<dbReference type="NCBIfam" id="TIGR01561">
    <property type="entry name" value="gde_arch"/>
    <property type="match status" value="1"/>
</dbReference>
<dbReference type="EMBL" id="JAVDQD010000002">
    <property type="protein sequence ID" value="MDR6239386.1"/>
    <property type="molecule type" value="Genomic_DNA"/>
</dbReference>
<organism evidence="3 4">
    <name type="scientific">Aureibacter tunicatorum</name>
    <dbReference type="NCBI Taxonomy" id="866807"/>
    <lineage>
        <taxon>Bacteria</taxon>
        <taxon>Pseudomonadati</taxon>
        <taxon>Bacteroidota</taxon>
        <taxon>Cytophagia</taxon>
        <taxon>Cytophagales</taxon>
        <taxon>Persicobacteraceae</taxon>
        <taxon>Aureibacter</taxon>
    </lineage>
</organism>
<gene>
    <name evidence="3" type="ORF">HNQ88_002423</name>
</gene>
<dbReference type="Proteomes" id="UP001185092">
    <property type="component" value="Unassembled WGS sequence"/>
</dbReference>
<protein>
    <submittedName>
        <fullName evidence="3">Glycogen debranching enzyme</fullName>
    </submittedName>
</protein>
<dbReference type="GO" id="GO:0004135">
    <property type="term" value="F:amylo-alpha-1,6-glucosidase activity"/>
    <property type="evidence" value="ECO:0007669"/>
    <property type="project" value="InterPro"/>
</dbReference>
<reference evidence="3" key="1">
    <citation type="submission" date="2023-07" db="EMBL/GenBank/DDBJ databases">
        <title>Genomic Encyclopedia of Type Strains, Phase IV (KMG-IV): sequencing the most valuable type-strain genomes for metagenomic binning, comparative biology and taxonomic classification.</title>
        <authorList>
            <person name="Goeker M."/>
        </authorList>
    </citation>
    <scope>NUCLEOTIDE SEQUENCE</scope>
    <source>
        <strain evidence="3">DSM 26174</strain>
    </source>
</reference>
<dbReference type="Pfam" id="PF12439">
    <property type="entry name" value="GDE_N"/>
    <property type="match status" value="1"/>
</dbReference>
<comment type="caution">
    <text evidence="3">The sequence shown here is derived from an EMBL/GenBank/DDBJ whole genome shotgun (WGS) entry which is preliminary data.</text>
</comment>
<evidence type="ECO:0000313" key="4">
    <source>
        <dbReference type="Proteomes" id="UP001185092"/>
    </source>
</evidence>
<dbReference type="InterPro" id="IPR012341">
    <property type="entry name" value="6hp_glycosidase-like_sf"/>
</dbReference>
<dbReference type="InterPro" id="IPR010401">
    <property type="entry name" value="AGL/Gdb1"/>
</dbReference>
<dbReference type="GO" id="GO:0005980">
    <property type="term" value="P:glycogen catabolic process"/>
    <property type="evidence" value="ECO:0007669"/>
    <property type="project" value="InterPro"/>
</dbReference>
<dbReference type="InterPro" id="IPR024742">
    <property type="entry name" value="Glycogen_debranch_N"/>
</dbReference>
<dbReference type="FunFam" id="1.50.10.10:FF:000073">
    <property type="entry name" value="Glycogen debranching enzyme, hypothetical (TreX-like)"/>
    <property type="match status" value="1"/>
</dbReference>
<dbReference type="SUPFAM" id="SSF48208">
    <property type="entry name" value="Six-hairpin glycosidases"/>
    <property type="match status" value="1"/>
</dbReference>
<keyword evidence="4" id="KW-1185">Reference proteome</keyword>
<proteinExistence type="predicted"/>
<dbReference type="Gene3D" id="1.50.10.10">
    <property type="match status" value="1"/>
</dbReference>
<dbReference type="RefSeq" id="WP_309939044.1">
    <property type="nucleotide sequence ID" value="NZ_AP025305.1"/>
</dbReference>
<feature type="domain" description="Glycogen debranching enzyme C-terminal" evidence="1">
    <location>
        <begin position="284"/>
        <end position="641"/>
    </location>
</feature>
<dbReference type="Pfam" id="PF06202">
    <property type="entry name" value="GDE_C"/>
    <property type="match status" value="1"/>
</dbReference>
<dbReference type="PANTHER" id="PTHR10569">
    <property type="entry name" value="GLYCOGEN DEBRANCHING ENZYME"/>
    <property type="match status" value="1"/>
</dbReference>
<dbReference type="PANTHER" id="PTHR10569:SF2">
    <property type="entry name" value="GLYCOGEN DEBRANCHING ENZYME"/>
    <property type="match status" value="1"/>
</dbReference>
<accession>A0AAE3XP71</accession>